<organism evidence="1 2">
    <name type="scientific">Lentinus brumalis</name>
    <dbReference type="NCBI Taxonomy" id="2498619"/>
    <lineage>
        <taxon>Eukaryota</taxon>
        <taxon>Fungi</taxon>
        <taxon>Dikarya</taxon>
        <taxon>Basidiomycota</taxon>
        <taxon>Agaricomycotina</taxon>
        <taxon>Agaricomycetes</taxon>
        <taxon>Polyporales</taxon>
        <taxon>Polyporaceae</taxon>
        <taxon>Lentinus</taxon>
    </lineage>
</organism>
<dbReference type="EMBL" id="KZ857413">
    <property type="protein sequence ID" value="RDX48218.1"/>
    <property type="molecule type" value="Genomic_DNA"/>
</dbReference>
<gene>
    <name evidence="1" type="ORF">OH76DRAFT_1405132</name>
</gene>
<dbReference type="AlphaFoldDB" id="A0A371D6S3"/>
<dbReference type="Proteomes" id="UP000256964">
    <property type="component" value="Unassembled WGS sequence"/>
</dbReference>
<keyword evidence="2" id="KW-1185">Reference proteome</keyword>
<sequence>MAQRAPTRDQLLQSAQALCDAFAAKADIDTLISHFSTTHQISAVEHGLPALAPFLGRTFSGRTGTESVASYFELLQQHLTYEGMSFGTWVVDAEAQRVSVKGRAKFTWTEGDGKGQSWDEQFAYILDFDQDAKITDYQVWADSGAAYLARRGELSKVIESSKIRYTLSSNRSAKQAETTSVIARSSGPASWA</sequence>
<accession>A0A371D6S3</accession>
<dbReference type="OrthoDB" id="3352776at2759"/>
<dbReference type="STRING" id="139420.A0A371D6S3"/>
<dbReference type="Gene3D" id="3.10.450.50">
    <property type="match status" value="1"/>
</dbReference>
<name>A0A371D6S3_9APHY</name>
<evidence type="ECO:0000313" key="2">
    <source>
        <dbReference type="Proteomes" id="UP000256964"/>
    </source>
</evidence>
<dbReference type="InterPro" id="IPR032710">
    <property type="entry name" value="NTF2-like_dom_sf"/>
</dbReference>
<reference evidence="1 2" key="1">
    <citation type="journal article" date="2018" name="Biotechnol. Biofuels">
        <title>Integrative visual omics of the white-rot fungus Polyporus brumalis exposes the biotechnological potential of its oxidative enzymes for delignifying raw plant biomass.</title>
        <authorList>
            <person name="Miyauchi S."/>
            <person name="Rancon A."/>
            <person name="Drula E."/>
            <person name="Hage H."/>
            <person name="Chaduli D."/>
            <person name="Favel A."/>
            <person name="Grisel S."/>
            <person name="Henrissat B."/>
            <person name="Herpoel-Gimbert I."/>
            <person name="Ruiz-Duenas F.J."/>
            <person name="Chevret D."/>
            <person name="Hainaut M."/>
            <person name="Lin J."/>
            <person name="Wang M."/>
            <person name="Pangilinan J."/>
            <person name="Lipzen A."/>
            <person name="Lesage-Meessen L."/>
            <person name="Navarro D."/>
            <person name="Riley R."/>
            <person name="Grigoriev I.V."/>
            <person name="Zhou S."/>
            <person name="Raouche S."/>
            <person name="Rosso M.N."/>
        </authorList>
    </citation>
    <scope>NUCLEOTIDE SEQUENCE [LARGE SCALE GENOMIC DNA]</scope>
    <source>
        <strain evidence="1 2">BRFM 1820</strain>
    </source>
</reference>
<protein>
    <recommendedName>
        <fullName evidence="3">SnoaL-like domain-containing protein</fullName>
    </recommendedName>
</protein>
<evidence type="ECO:0008006" key="3">
    <source>
        <dbReference type="Google" id="ProtNLM"/>
    </source>
</evidence>
<evidence type="ECO:0000313" key="1">
    <source>
        <dbReference type="EMBL" id="RDX48218.1"/>
    </source>
</evidence>
<dbReference type="SUPFAM" id="SSF54427">
    <property type="entry name" value="NTF2-like"/>
    <property type="match status" value="1"/>
</dbReference>
<proteinExistence type="predicted"/>